<keyword evidence="6" id="KW-1185">Reference proteome</keyword>
<dbReference type="GO" id="GO:0006508">
    <property type="term" value="P:proteolysis"/>
    <property type="evidence" value="ECO:0007669"/>
    <property type="project" value="UniProtKB-KW"/>
</dbReference>
<evidence type="ECO:0000313" key="6">
    <source>
        <dbReference type="Proteomes" id="UP000038045"/>
    </source>
</evidence>
<sequence>MNFGERIHSINRHGLEKHLKLEALKSDIYYSDVHDGWFENNVDHFDPSNTDTYQQYYQYNEKYYQKSNVYDVVFMMVGGEAPIEGRFIQDDDLPFMQMAYQQGAYIYQLEHRFFGRSVPYGNMNITSIKYLTTEQALEDLAVFIKTISKKFTRPRWVMFGGSYPGSMTAWFAKKYPDLIVGGVASSAPLNIKLDFFEYSMVMEDAIKREGDECYKIINSSFFALQEATLTIDGRNKINQLFNLRPSFDELTLTQLDVTNFLRNVFSIFQGLIQYSYDNANSIVRSIYTTKNLCNFMNKTNGPLGYENIYNVIRWTNKIYGVPDHAPFDNNYWDSINQLKQTTYMYGSRDNSDIMSARAWMWMCCNEFGWFQTTDQGRNIFQQIVPLNFDVNTCTDIFGESIAINFIRDNNRRARKFFGEEDTFQASNIILPNGNLDPWHALGTYVTNKTIHQYPYLIDGTAHCADMYPEYDGEPPSLKFIRDFTKNTVSDFIKAGNQPW</sequence>
<keyword evidence="3" id="KW-0732">Signal</keyword>
<evidence type="ECO:0000256" key="4">
    <source>
        <dbReference type="ARBA" id="ARBA00022801"/>
    </source>
</evidence>
<dbReference type="Gene3D" id="1.20.120.980">
    <property type="entry name" value="Serine carboxypeptidase S28, SKS domain"/>
    <property type="match status" value="1"/>
</dbReference>
<keyword evidence="4" id="KW-0378">Hydrolase</keyword>
<comment type="similarity">
    <text evidence="1">Belongs to the peptidase S28 family.</text>
</comment>
<evidence type="ECO:0000256" key="5">
    <source>
        <dbReference type="ARBA" id="ARBA00023180"/>
    </source>
</evidence>
<evidence type="ECO:0000256" key="3">
    <source>
        <dbReference type="ARBA" id="ARBA00022729"/>
    </source>
</evidence>
<evidence type="ECO:0000256" key="1">
    <source>
        <dbReference type="ARBA" id="ARBA00011079"/>
    </source>
</evidence>
<dbReference type="InterPro" id="IPR008758">
    <property type="entry name" value="Peptidase_S28"/>
</dbReference>
<dbReference type="PANTHER" id="PTHR11010:SF101">
    <property type="entry name" value="SERINE PROTEASE F56F10.1-RELATED"/>
    <property type="match status" value="1"/>
</dbReference>
<dbReference type="SUPFAM" id="SSF53474">
    <property type="entry name" value="alpha/beta-Hydrolases"/>
    <property type="match status" value="1"/>
</dbReference>
<protein>
    <submittedName>
        <fullName evidence="7">Serine protease K12H4.7</fullName>
    </submittedName>
</protein>
<dbReference type="GO" id="GO:0008239">
    <property type="term" value="F:dipeptidyl-peptidase activity"/>
    <property type="evidence" value="ECO:0007669"/>
    <property type="project" value="TreeGrafter"/>
</dbReference>
<dbReference type="Pfam" id="PF05577">
    <property type="entry name" value="Peptidase_S28"/>
    <property type="match status" value="1"/>
</dbReference>
<dbReference type="InterPro" id="IPR042269">
    <property type="entry name" value="Ser_carbopepase_S28_SKS"/>
</dbReference>
<proteinExistence type="inferred from homology"/>
<evidence type="ECO:0000256" key="2">
    <source>
        <dbReference type="ARBA" id="ARBA00022670"/>
    </source>
</evidence>
<dbReference type="WBParaSite" id="PTRK_0000690800.1">
    <property type="protein sequence ID" value="PTRK_0000690800.1"/>
    <property type="gene ID" value="PTRK_0000690800"/>
</dbReference>
<keyword evidence="2" id="KW-0645">Protease</keyword>
<organism evidence="6 7">
    <name type="scientific">Parastrongyloides trichosuri</name>
    <name type="common">Possum-specific nematode worm</name>
    <dbReference type="NCBI Taxonomy" id="131310"/>
    <lineage>
        <taxon>Eukaryota</taxon>
        <taxon>Metazoa</taxon>
        <taxon>Ecdysozoa</taxon>
        <taxon>Nematoda</taxon>
        <taxon>Chromadorea</taxon>
        <taxon>Rhabditida</taxon>
        <taxon>Tylenchina</taxon>
        <taxon>Panagrolaimomorpha</taxon>
        <taxon>Strongyloidoidea</taxon>
        <taxon>Strongyloididae</taxon>
        <taxon>Parastrongyloides</taxon>
    </lineage>
</organism>
<accession>A0A0N4ZGK0</accession>
<dbReference type="AlphaFoldDB" id="A0A0N4ZGK0"/>
<dbReference type="GO" id="GO:0070008">
    <property type="term" value="F:serine-type exopeptidase activity"/>
    <property type="evidence" value="ECO:0007669"/>
    <property type="project" value="InterPro"/>
</dbReference>
<keyword evidence="5" id="KW-0325">Glycoprotein</keyword>
<dbReference type="Proteomes" id="UP000038045">
    <property type="component" value="Unplaced"/>
</dbReference>
<name>A0A0N4ZGK0_PARTI</name>
<dbReference type="PANTHER" id="PTHR11010">
    <property type="entry name" value="PROTEASE S28 PRO-X CARBOXYPEPTIDASE-RELATED"/>
    <property type="match status" value="1"/>
</dbReference>
<dbReference type="Gene3D" id="3.40.50.1820">
    <property type="entry name" value="alpha/beta hydrolase"/>
    <property type="match status" value="1"/>
</dbReference>
<dbReference type="FunFam" id="1.20.120.980:FF:000003">
    <property type="entry name" value="Serine protease 16"/>
    <property type="match status" value="1"/>
</dbReference>
<evidence type="ECO:0000313" key="7">
    <source>
        <dbReference type="WBParaSite" id="PTRK_0000690800.1"/>
    </source>
</evidence>
<dbReference type="InterPro" id="IPR029058">
    <property type="entry name" value="AB_hydrolase_fold"/>
</dbReference>
<reference evidence="7" key="1">
    <citation type="submission" date="2017-02" db="UniProtKB">
        <authorList>
            <consortium name="WormBaseParasite"/>
        </authorList>
    </citation>
    <scope>IDENTIFICATION</scope>
</reference>